<dbReference type="EMBL" id="CAUWAG010000003">
    <property type="protein sequence ID" value="CAJ2500895.1"/>
    <property type="molecule type" value="Genomic_DNA"/>
</dbReference>
<feature type="region of interest" description="Disordered" evidence="1">
    <location>
        <begin position="102"/>
        <end position="147"/>
    </location>
</feature>
<reference evidence="3" key="1">
    <citation type="submission" date="2023-10" db="EMBL/GenBank/DDBJ databases">
        <authorList>
            <person name="Hackl T."/>
        </authorList>
    </citation>
    <scope>NUCLEOTIDE SEQUENCE</scope>
</reference>
<organism evidence="3 4">
    <name type="scientific">Anthostomella pinea</name>
    <dbReference type="NCBI Taxonomy" id="933095"/>
    <lineage>
        <taxon>Eukaryota</taxon>
        <taxon>Fungi</taxon>
        <taxon>Dikarya</taxon>
        <taxon>Ascomycota</taxon>
        <taxon>Pezizomycotina</taxon>
        <taxon>Sordariomycetes</taxon>
        <taxon>Xylariomycetidae</taxon>
        <taxon>Xylariales</taxon>
        <taxon>Xylariaceae</taxon>
        <taxon>Anthostomella</taxon>
    </lineage>
</organism>
<name>A0AAI8YDM6_9PEZI</name>
<sequence length="353" mass="39100">MRVIYLLASLIPVLAHAEDSMGDPYPTLTAVSVAGDCAVTLYNAILGSETTGKISRGSAGVMAQTVLSICSPGGNRIFRSMSCDEGENGIVLVELSRKEKGSLFSKRRPHGRRHNPESRGGEGPRHGVERGTARHDRGGIPGHDEERFPYLSKPFEEVPLDHDTCDRMGDLMEQTLLDGSNSHKQWFHTHSTLPNTGGWMYVFEYSAIPGRTLKDIRALRSIRVVTYVRDIIQSFKNDPLGVHGTGVAHEGQRLGLFVFWAIPPGRPRQQGASSTNPSTDHTKSIFNEMWAGSRGPYESQYVQATPEWSVGSSGERRLVYEFRPKPRPKPRPEGGRENMPSLREQHGPEVQFG</sequence>
<dbReference type="AlphaFoldDB" id="A0AAI8YDM6"/>
<protein>
    <submittedName>
        <fullName evidence="3">Uu.00g037480.m01.CDS01</fullName>
    </submittedName>
</protein>
<feature type="compositionally biased region" description="Basic and acidic residues" evidence="1">
    <location>
        <begin position="314"/>
        <end position="336"/>
    </location>
</feature>
<evidence type="ECO:0000313" key="3">
    <source>
        <dbReference type="EMBL" id="CAJ2500895.1"/>
    </source>
</evidence>
<proteinExistence type="predicted"/>
<feature type="signal peptide" evidence="2">
    <location>
        <begin position="1"/>
        <end position="17"/>
    </location>
</feature>
<gene>
    <name evidence="3" type="ORF">KHLLAP_LOCUS1363</name>
</gene>
<feature type="chain" id="PRO_5042530973" evidence="2">
    <location>
        <begin position="18"/>
        <end position="353"/>
    </location>
</feature>
<accession>A0AAI8YDM6</accession>
<feature type="region of interest" description="Disordered" evidence="1">
    <location>
        <begin position="305"/>
        <end position="353"/>
    </location>
</feature>
<evidence type="ECO:0000313" key="4">
    <source>
        <dbReference type="Proteomes" id="UP001295740"/>
    </source>
</evidence>
<feature type="compositionally biased region" description="Basic and acidic residues" evidence="1">
    <location>
        <begin position="114"/>
        <end position="147"/>
    </location>
</feature>
<dbReference type="Proteomes" id="UP001295740">
    <property type="component" value="Unassembled WGS sequence"/>
</dbReference>
<evidence type="ECO:0000256" key="1">
    <source>
        <dbReference type="SAM" id="MobiDB-lite"/>
    </source>
</evidence>
<keyword evidence="4" id="KW-1185">Reference proteome</keyword>
<comment type="caution">
    <text evidence="3">The sequence shown here is derived from an EMBL/GenBank/DDBJ whole genome shotgun (WGS) entry which is preliminary data.</text>
</comment>
<evidence type="ECO:0000256" key="2">
    <source>
        <dbReference type="SAM" id="SignalP"/>
    </source>
</evidence>
<keyword evidence="2" id="KW-0732">Signal</keyword>